<name>A0A832W0A5_9EURY</name>
<reference evidence="2" key="1">
    <citation type="journal article" date="2020" name="bioRxiv">
        <title>A rank-normalized archaeal taxonomy based on genome phylogeny resolves widespread incomplete and uneven classifications.</title>
        <authorList>
            <person name="Rinke C."/>
            <person name="Chuvochina M."/>
            <person name="Mussig A.J."/>
            <person name="Chaumeil P.-A."/>
            <person name="Waite D.W."/>
            <person name="Whitman W.B."/>
            <person name="Parks D.H."/>
            <person name="Hugenholtz P."/>
        </authorList>
    </citation>
    <scope>NUCLEOTIDE SEQUENCE</scope>
    <source>
        <strain evidence="2">UBA12518</strain>
    </source>
</reference>
<dbReference type="Gene3D" id="3.30.950.30">
    <property type="entry name" value="Schlafen, AAA domain"/>
    <property type="match status" value="1"/>
</dbReference>
<evidence type="ECO:0000313" key="2">
    <source>
        <dbReference type="EMBL" id="HIH70219.1"/>
    </source>
</evidence>
<keyword evidence="2" id="KW-0547">Nucleotide-binding</keyword>
<organism evidence="2 3">
    <name type="scientific">Methermicoccus shengliensis</name>
    <dbReference type="NCBI Taxonomy" id="660064"/>
    <lineage>
        <taxon>Archaea</taxon>
        <taxon>Methanobacteriati</taxon>
        <taxon>Methanobacteriota</taxon>
        <taxon>Stenosarchaea group</taxon>
        <taxon>Methanomicrobia</taxon>
        <taxon>Methanosarcinales</taxon>
        <taxon>Methermicoccaceae</taxon>
        <taxon>Methermicoccus</taxon>
    </lineage>
</organism>
<keyword evidence="2" id="KW-0067">ATP-binding</keyword>
<proteinExistence type="predicted"/>
<accession>A0A832W0A5</accession>
<dbReference type="AlphaFoldDB" id="A0A832W0A5"/>
<dbReference type="PANTHER" id="PTHR30595">
    <property type="entry name" value="GLPR-RELATED TRANSCRIPTIONAL REPRESSOR"/>
    <property type="match status" value="1"/>
</dbReference>
<dbReference type="EMBL" id="DUIH01000021">
    <property type="protein sequence ID" value="HIH70219.1"/>
    <property type="molecule type" value="Genomic_DNA"/>
</dbReference>
<dbReference type="RefSeq" id="WP_042684717.1">
    <property type="nucleotide sequence ID" value="NZ_DUIH01000021.1"/>
</dbReference>
<dbReference type="Pfam" id="PF04326">
    <property type="entry name" value="SLFN_AlbA_2"/>
    <property type="match status" value="1"/>
</dbReference>
<dbReference type="InterPro" id="IPR038461">
    <property type="entry name" value="Schlafen_AlbA_2_dom_sf"/>
</dbReference>
<protein>
    <submittedName>
        <fullName evidence="2">ATP-binding protein</fullName>
    </submittedName>
</protein>
<dbReference type="GO" id="GO:0005524">
    <property type="term" value="F:ATP binding"/>
    <property type="evidence" value="ECO:0007669"/>
    <property type="project" value="UniProtKB-KW"/>
</dbReference>
<dbReference type="PANTHER" id="PTHR30595:SF6">
    <property type="entry name" value="SCHLAFEN ALBA-2 DOMAIN-CONTAINING PROTEIN"/>
    <property type="match status" value="1"/>
</dbReference>
<evidence type="ECO:0000259" key="1">
    <source>
        <dbReference type="Pfam" id="PF04326"/>
    </source>
</evidence>
<feature type="domain" description="Schlafen AlbA-2" evidence="1">
    <location>
        <begin position="17"/>
        <end position="146"/>
    </location>
</feature>
<dbReference type="InterPro" id="IPR007421">
    <property type="entry name" value="Schlafen_AlbA_2_dom"/>
</dbReference>
<dbReference type="Proteomes" id="UP000600363">
    <property type="component" value="Unassembled WGS sequence"/>
</dbReference>
<comment type="caution">
    <text evidence="2">The sequence shown here is derived from an EMBL/GenBank/DDBJ whole genome shotgun (WGS) entry which is preliminary data.</text>
</comment>
<evidence type="ECO:0000313" key="3">
    <source>
        <dbReference type="Proteomes" id="UP000600363"/>
    </source>
</evidence>
<gene>
    <name evidence="2" type="ORF">HA299_06390</name>
</gene>
<sequence>MTTCDEIYQILKNPEKETMKIEFKESEKLRSGEGQRDIGYEIVALANRYGGKLLIGVKKDATLEGRGIFDDKGIDHYKNIIDNICHNTISPIVEYDIEFLQCPDGDIMVVNIPKRKGIPHAYIVSREGPEIKNRIYYIRTSHGKRLVSDRQLEWLFSHQEDPDFTFPFRIVINYYKDSLGIPGPIYQPSCIFNYISFVNSIPKNDIKTLTKNWDTVQSFFIEITPYALLHSFSWLFAHSWLIEIRRHEGKISSGPIPKSVSSRKISVKDLPKPSKDSIIASLSWDFSKIFESAGFLDFCIPSNTELQIQYESKGKKSQLSLKHNDFSFDIVFQFSSMCAGLHFTHPQRAVLMDRKPIEGQEKMHKLYQSIEMDCVFKASFNFPEENVELFNDYYHYANTIKDHLENDWDYDRFIEKLPHHKLYVIDNKLNDILRILEEKL</sequence>